<dbReference type="RefSeq" id="WP_252780868.1">
    <property type="nucleotide sequence ID" value="NZ_CP097479.1"/>
</dbReference>
<evidence type="ECO:0000313" key="2">
    <source>
        <dbReference type="EMBL" id="USS93983.1"/>
    </source>
</evidence>
<evidence type="ECO:0000313" key="3">
    <source>
        <dbReference type="Proteomes" id="UP001057532"/>
    </source>
</evidence>
<sequence>MIAGILMILLGIALFESFRNGCSGCLSLIVFLVLVSLLISYAWVWIPLVIIVLFFYFLFRTNNKDD</sequence>
<proteinExistence type="predicted"/>
<geneLocation type="plasmid" evidence="2 3">
    <name>punnamed</name>
</geneLocation>
<keyword evidence="1" id="KW-1133">Transmembrane helix</keyword>
<dbReference type="EMBL" id="CP097479">
    <property type="protein sequence ID" value="USS93983.1"/>
    <property type="molecule type" value="Genomic_DNA"/>
</dbReference>
<accession>A0ABY5C757</accession>
<keyword evidence="3" id="KW-1185">Reference proteome</keyword>
<name>A0ABY5C757_9LACO</name>
<feature type="transmembrane region" description="Helical" evidence="1">
    <location>
        <begin position="29"/>
        <end position="59"/>
    </location>
</feature>
<dbReference type="Proteomes" id="UP001057532">
    <property type="component" value="Plasmid punnamed"/>
</dbReference>
<reference evidence="2" key="1">
    <citation type="submission" date="2022-05" db="EMBL/GenBank/DDBJ databases">
        <authorList>
            <person name="Oliphant S.A."/>
            <person name="Watson-Haigh N.S."/>
            <person name="Sumby K.M."/>
            <person name="Gardner J.M."/>
            <person name="Jiranek V."/>
        </authorList>
    </citation>
    <scope>NUCLEOTIDE SEQUENCE</scope>
    <source>
        <strain evidence="2">Ru20-1</strain>
        <plasmid evidence="2">punnamed</plasmid>
    </source>
</reference>
<keyword evidence="2" id="KW-0614">Plasmid</keyword>
<protein>
    <submittedName>
        <fullName evidence="2">Uncharacterized protein</fullName>
    </submittedName>
</protein>
<organism evidence="2 3">
    <name type="scientific">Fructilactobacillus ixorae</name>
    <dbReference type="NCBI Taxonomy" id="1750535"/>
    <lineage>
        <taxon>Bacteria</taxon>
        <taxon>Bacillati</taxon>
        <taxon>Bacillota</taxon>
        <taxon>Bacilli</taxon>
        <taxon>Lactobacillales</taxon>
        <taxon>Lactobacillaceae</taxon>
        <taxon>Fructilactobacillus</taxon>
    </lineage>
</organism>
<evidence type="ECO:0000256" key="1">
    <source>
        <dbReference type="SAM" id="Phobius"/>
    </source>
</evidence>
<gene>
    <name evidence="2" type="ORF">M8332_07100</name>
</gene>
<keyword evidence="1" id="KW-0472">Membrane</keyword>
<keyword evidence="1" id="KW-0812">Transmembrane</keyword>